<evidence type="ECO:0000313" key="1">
    <source>
        <dbReference type="EMBL" id="CAV20177.1"/>
    </source>
</evidence>
<dbReference type="AlphaFoldDB" id="B7VLK8"/>
<evidence type="ECO:0000313" key="2">
    <source>
        <dbReference type="Proteomes" id="UP000009100"/>
    </source>
</evidence>
<dbReference type="STRING" id="575788.VS_2883"/>
<gene>
    <name evidence="1" type="ordered locus">VS_2883</name>
</gene>
<dbReference type="KEGG" id="vsp:VS_2883"/>
<dbReference type="Proteomes" id="UP000009100">
    <property type="component" value="Chromosome 1"/>
</dbReference>
<proteinExistence type="predicted"/>
<organism evidence="1 2">
    <name type="scientific">Vibrio atlanticus (strain LGP32)</name>
    <name type="common">Vibrio splendidus (strain Mel32)</name>
    <dbReference type="NCBI Taxonomy" id="575788"/>
    <lineage>
        <taxon>Bacteria</taxon>
        <taxon>Pseudomonadati</taxon>
        <taxon>Pseudomonadota</taxon>
        <taxon>Gammaproteobacteria</taxon>
        <taxon>Vibrionales</taxon>
        <taxon>Vibrionaceae</taxon>
        <taxon>Vibrio</taxon>
    </lineage>
</organism>
<name>B7VLK8_VIBA3</name>
<protein>
    <submittedName>
        <fullName evidence="1">Uncharacterized protein</fullName>
    </submittedName>
</protein>
<dbReference type="HOGENOM" id="CLU_3174717_0_0_6"/>
<accession>B7VLK8</accession>
<reference evidence="1 2" key="1">
    <citation type="submission" date="2009-02" db="EMBL/GenBank/DDBJ databases">
        <title>Vibrio splendidus str. LGP32 complete genome.</title>
        <authorList>
            <person name="Mazel D."/>
            <person name="Le Roux F."/>
        </authorList>
    </citation>
    <scope>NUCLEOTIDE SEQUENCE [LARGE SCALE GENOMIC DNA]</scope>
    <source>
        <strain evidence="1 2">LGP32</strain>
    </source>
</reference>
<dbReference type="EMBL" id="FM954972">
    <property type="protein sequence ID" value="CAV20177.1"/>
    <property type="molecule type" value="Genomic_DNA"/>
</dbReference>
<sequence length="47" mass="5191">MVHTTLAAAEFVTDFFTFIAMNACHLGFDSRYACCPDNNTSQDIGSR</sequence>